<evidence type="ECO:0000256" key="2">
    <source>
        <dbReference type="ARBA" id="ARBA00023125"/>
    </source>
</evidence>
<feature type="domain" description="HTH tetR-type" evidence="5">
    <location>
        <begin position="21"/>
        <end position="81"/>
    </location>
</feature>
<dbReference type="EMBL" id="CP001706">
    <property type="protein sequence ID" value="ACV08058.1"/>
    <property type="molecule type" value="Genomic_DNA"/>
</dbReference>
<evidence type="ECO:0000256" key="4">
    <source>
        <dbReference type="PROSITE-ProRule" id="PRU00335"/>
    </source>
</evidence>
<protein>
    <submittedName>
        <fullName evidence="6">Transcriptional regulator, TetR family</fullName>
    </submittedName>
</protein>
<dbReference type="OrthoDB" id="8688418at2"/>
<keyword evidence="1" id="KW-0805">Transcription regulation</keyword>
<dbReference type="PANTHER" id="PTHR30055:SF234">
    <property type="entry name" value="HTH-TYPE TRANSCRIPTIONAL REGULATOR BETI"/>
    <property type="match status" value="1"/>
</dbReference>
<evidence type="ECO:0000313" key="7">
    <source>
        <dbReference type="Proteomes" id="UP000000628"/>
    </source>
</evidence>
<dbReference type="STRING" id="471856.Jden_0390"/>
<proteinExistence type="predicted"/>
<dbReference type="PROSITE" id="PS50977">
    <property type="entry name" value="HTH_TETR_2"/>
    <property type="match status" value="1"/>
</dbReference>
<name>C7QZQ2_JONDD</name>
<feature type="DNA-binding region" description="H-T-H motif" evidence="4">
    <location>
        <begin position="44"/>
        <end position="63"/>
    </location>
</feature>
<dbReference type="KEGG" id="jde:Jden_0390"/>
<reference evidence="6 7" key="1">
    <citation type="journal article" date="2009" name="Stand. Genomic Sci.">
        <title>Complete genome sequence of Jonesia denitrificans type strain (Prevot 55134).</title>
        <authorList>
            <person name="Pukall R."/>
            <person name="Gehrich-Schroter G."/>
            <person name="Lapidus A."/>
            <person name="Nolan M."/>
            <person name="Glavina Del Rio T."/>
            <person name="Lucas S."/>
            <person name="Chen F."/>
            <person name="Tice H."/>
            <person name="Pitluck S."/>
            <person name="Cheng J.F."/>
            <person name="Copeland A."/>
            <person name="Saunders E."/>
            <person name="Brettin T."/>
            <person name="Detter J.C."/>
            <person name="Bruce D."/>
            <person name="Goodwin L."/>
            <person name="Pati A."/>
            <person name="Ivanova N."/>
            <person name="Mavromatis K."/>
            <person name="Ovchinnikova G."/>
            <person name="Chen A."/>
            <person name="Palaniappan K."/>
            <person name="Land M."/>
            <person name="Hauser L."/>
            <person name="Chang Y.J."/>
            <person name="Jeffries C.D."/>
            <person name="Chain P."/>
            <person name="Goker M."/>
            <person name="Bristow J."/>
            <person name="Eisen J.A."/>
            <person name="Markowitz V."/>
            <person name="Hugenholtz P."/>
            <person name="Kyrpides N.C."/>
            <person name="Klenk H.P."/>
            <person name="Han C."/>
        </authorList>
    </citation>
    <scope>NUCLEOTIDE SEQUENCE [LARGE SCALE GENOMIC DNA]</scope>
    <source>
        <strain evidence="7">ATCC 14870 / DSM 20603 / BCRC 15368 / CIP 55.134 / JCM 11481 / NBRC 15587 / NCTC 10816 / Prevot 55134</strain>
    </source>
</reference>
<organism evidence="6 7">
    <name type="scientific">Jonesia denitrificans (strain ATCC 14870 / DSM 20603 / BCRC 15368 / CIP 55.134 / JCM 11481 / NBRC 15587 / NCTC 10816 / Prevot 55134)</name>
    <name type="common">Listeria denitrificans</name>
    <dbReference type="NCBI Taxonomy" id="471856"/>
    <lineage>
        <taxon>Bacteria</taxon>
        <taxon>Bacillati</taxon>
        <taxon>Actinomycetota</taxon>
        <taxon>Actinomycetes</taxon>
        <taxon>Micrococcales</taxon>
        <taxon>Jonesiaceae</taxon>
        <taxon>Jonesia</taxon>
    </lineage>
</organism>
<keyword evidence="2 4" id="KW-0238">DNA-binding</keyword>
<dbReference type="InterPro" id="IPR009057">
    <property type="entry name" value="Homeodomain-like_sf"/>
</dbReference>
<evidence type="ECO:0000256" key="3">
    <source>
        <dbReference type="ARBA" id="ARBA00023163"/>
    </source>
</evidence>
<evidence type="ECO:0000256" key="1">
    <source>
        <dbReference type="ARBA" id="ARBA00023015"/>
    </source>
</evidence>
<sequence>MTSPPDPATHHPETHRAKRRREAYLAIHQAAYHHAIVRGHSAVTVEAIAADAGVSPRTFFNYFPTKDDAIIGIRPPCLTEGDCAVLTAHPHAPLLERTAHLLIHVIRSTIVDLDTFVTRKEHLESHPELRSRLNRHVHHCELTITDALAAGDTLVGASEMDQLAATGPNASRALTALAGAVVRHAFTQDPSILTSDPTDQVAASLTTIKQIVNLPA</sequence>
<evidence type="ECO:0000313" key="6">
    <source>
        <dbReference type="EMBL" id="ACV08058.1"/>
    </source>
</evidence>
<evidence type="ECO:0000259" key="5">
    <source>
        <dbReference type="PROSITE" id="PS50977"/>
    </source>
</evidence>
<keyword evidence="3" id="KW-0804">Transcription</keyword>
<gene>
    <name evidence="6" type="ordered locus">Jden_0390</name>
</gene>
<dbReference type="InterPro" id="IPR050109">
    <property type="entry name" value="HTH-type_TetR-like_transc_reg"/>
</dbReference>
<dbReference type="HOGENOM" id="CLU_069356_2_3_11"/>
<dbReference type="Pfam" id="PF00440">
    <property type="entry name" value="TetR_N"/>
    <property type="match status" value="1"/>
</dbReference>
<dbReference type="Gene3D" id="1.10.357.10">
    <property type="entry name" value="Tetracycline Repressor, domain 2"/>
    <property type="match status" value="1"/>
</dbReference>
<dbReference type="SUPFAM" id="SSF46689">
    <property type="entry name" value="Homeodomain-like"/>
    <property type="match status" value="1"/>
</dbReference>
<dbReference type="PANTHER" id="PTHR30055">
    <property type="entry name" value="HTH-TYPE TRANSCRIPTIONAL REGULATOR RUTR"/>
    <property type="match status" value="1"/>
</dbReference>
<dbReference type="InterPro" id="IPR001647">
    <property type="entry name" value="HTH_TetR"/>
</dbReference>
<dbReference type="AlphaFoldDB" id="C7QZQ2"/>
<dbReference type="Proteomes" id="UP000000628">
    <property type="component" value="Chromosome"/>
</dbReference>
<accession>C7QZQ2</accession>
<dbReference type="RefSeq" id="WP_015770687.1">
    <property type="nucleotide sequence ID" value="NC_013174.1"/>
</dbReference>
<keyword evidence="7" id="KW-1185">Reference proteome</keyword>
<dbReference type="eggNOG" id="COG1309">
    <property type="taxonomic scope" value="Bacteria"/>
</dbReference>
<dbReference type="GO" id="GO:0000976">
    <property type="term" value="F:transcription cis-regulatory region binding"/>
    <property type="evidence" value="ECO:0007669"/>
    <property type="project" value="TreeGrafter"/>
</dbReference>
<dbReference type="GO" id="GO:0003700">
    <property type="term" value="F:DNA-binding transcription factor activity"/>
    <property type="evidence" value="ECO:0007669"/>
    <property type="project" value="TreeGrafter"/>
</dbReference>